<protein>
    <submittedName>
        <fullName evidence="3">HHIP-like protein 1</fullName>
    </submittedName>
</protein>
<dbReference type="Gene3D" id="2.120.10.30">
    <property type="entry name" value="TolB, C-terminal domain"/>
    <property type="match status" value="1"/>
</dbReference>
<feature type="domain" description="Glucose/Sorbosone dehydrogenase" evidence="2">
    <location>
        <begin position="68"/>
        <end position="352"/>
    </location>
</feature>
<accession>A0AAV4JNT3</accession>
<name>A0AAV4JNT3_9GAST</name>
<dbReference type="Pfam" id="PF07995">
    <property type="entry name" value="GSDH"/>
    <property type="match status" value="1"/>
</dbReference>
<keyword evidence="4" id="KW-1185">Reference proteome</keyword>
<dbReference type="EMBL" id="BMAT01003238">
    <property type="protein sequence ID" value="GFS22236.1"/>
    <property type="molecule type" value="Genomic_DNA"/>
</dbReference>
<dbReference type="PANTHER" id="PTHR19328">
    <property type="entry name" value="HEDGEHOG-INTERACTING PROTEIN"/>
    <property type="match status" value="1"/>
</dbReference>
<dbReference type="InterPro" id="IPR011041">
    <property type="entry name" value="Quinoprot_gluc/sorb_DH_b-prop"/>
</dbReference>
<evidence type="ECO:0000256" key="1">
    <source>
        <dbReference type="SAM" id="SignalP"/>
    </source>
</evidence>
<dbReference type="AlphaFoldDB" id="A0AAV4JNT3"/>
<dbReference type="InterPro" id="IPR011042">
    <property type="entry name" value="6-blade_b-propeller_TolB-like"/>
</dbReference>
<proteinExistence type="predicted"/>
<keyword evidence="1" id="KW-0732">Signal</keyword>
<comment type="caution">
    <text evidence="3">The sequence shown here is derived from an EMBL/GenBank/DDBJ whole genome shotgun (WGS) entry which is preliminary data.</text>
</comment>
<feature type="chain" id="PRO_5043887306" evidence="1">
    <location>
        <begin position="23"/>
        <end position="461"/>
    </location>
</feature>
<gene>
    <name evidence="3" type="ORF">ElyMa_001611900</name>
</gene>
<dbReference type="SUPFAM" id="SSF50952">
    <property type="entry name" value="Soluble quinoprotein glucose dehydrogenase"/>
    <property type="match status" value="1"/>
</dbReference>
<evidence type="ECO:0000313" key="3">
    <source>
        <dbReference type="EMBL" id="GFS22236.1"/>
    </source>
</evidence>
<dbReference type="InterPro" id="IPR012938">
    <property type="entry name" value="Glc/Sorbosone_DH"/>
</dbReference>
<dbReference type="Proteomes" id="UP000762676">
    <property type="component" value="Unassembled WGS sequence"/>
</dbReference>
<evidence type="ECO:0000313" key="4">
    <source>
        <dbReference type="Proteomes" id="UP000762676"/>
    </source>
</evidence>
<dbReference type="PANTHER" id="PTHR19328:SF75">
    <property type="entry name" value="ALDOSE SUGAR DEHYDROGENASE YLII"/>
    <property type="match status" value="1"/>
</dbReference>
<sequence>MVTYTLTIITLAALITIETGNGQNIESAMPTVVPGSIDSCYCLQDALEEEIFNAASVVIHRKPKEEEDSVLIAEQRGVISEYSLRGNAKKKTLLDIKDRVVVTSNYGESRGLLSVAPDPHFNTNGRLFVYYIRQDGGEDFAYVSMFQATNDVFDPQSERVLLRVHQPFVHGNGGPMLFGDDGYLYIVTGDGGEDDDPNGYAQNKKTFYGKVLRIDVSGSQDFSEGPSAVAKMYSVPKDNPFINQPATALPEVWALGFRNMWGCSQDNMPGGSGRIFCAETGTDQYDEINIIERGKNYGWNIKEGNVCHGQSSCGPIENEGVPIHNFKHNRSHALVGGFVYRGEDFPWMSGEGFYVYGDVISGQTYLLREGVNKIWKDNKWPLCSNLDLCPAGARAKPLQHLLAFGQDTAGELYLLMTKDLIATTRTAKLLKVVHKNSSSELSPAKFTVPLISFILVLFRSF</sequence>
<evidence type="ECO:0000259" key="2">
    <source>
        <dbReference type="Pfam" id="PF07995"/>
    </source>
</evidence>
<feature type="signal peptide" evidence="1">
    <location>
        <begin position="1"/>
        <end position="22"/>
    </location>
</feature>
<organism evidence="3 4">
    <name type="scientific">Elysia marginata</name>
    <dbReference type="NCBI Taxonomy" id="1093978"/>
    <lineage>
        <taxon>Eukaryota</taxon>
        <taxon>Metazoa</taxon>
        <taxon>Spiralia</taxon>
        <taxon>Lophotrochozoa</taxon>
        <taxon>Mollusca</taxon>
        <taxon>Gastropoda</taxon>
        <taxon>Heterobranchia</taxon>
        <taxon>Euthyneura</taxon>
        <taxon>Panpulmonata</taxon>
        <taxon>Sacoglossa</taxon>
        <taxon>Placobranchoidea</taxon>
        <taxon>Plakobranchidae</taxon>
        <taxon>Elysia</taxon>
    </lineage>
</organism>
<reference evidence="3 4" key="1">
    <citation type="journal article" date="2021" name="Elife">
        <title>Chloroplast acquisition without the gene transfer in kleptoplastic sea slugs, Plakobranchus ocellatus.</title>
        <authorList>
            <person name="Maeda T."/>
            <person name="Takahashi S."/>
            <person name="Yoshida T."/>
            <person name="Shimamura S."/>
            <person name="Takaki Y."/>
            <person name="Nagai Y."/>
            <person name="Toyoda A."/>
            <person name="Suzuki Y."/>
            <person name="Arimoto A."/>
            <person name="Ishii H."/>
            <person name="Satoh N."/>
            <person name="Nishiyama T."/>
            <person name="Hasebe M."/>
            <person name="Maruyama T."/>
            <person name="Minagawa J."/>
            <person name="Obokata J."/>
            <person name="Shigenobu S."/>
        </authorList>
    </citation>
    <scope>NUCLEOTIDE SEQUENCE [LARGE SCALE GENOMIC DNA]</scope>
</reference>